<comment type="subcellular location">
    <subcellularLocation>
        <location evidence="12">Secreted</location>
        <location evidence="12">Cell wall</location>
    </subcellularLocation>
    <subcellularLocation>
        <location evidence="12">Secreted</location>
        <location evidence="12">Extracellular space</location>
        <location evidence="12">Apoplast</location>
    </subcellularLocation>
</comment>
<proteinExistence type="inferred from homology"/>
<dbReference type="PROSITE" id="PS01034">
    <property type="entry name" value="GH16_1"/>
    <property type="match status" value="1"/>
</dbReference>
<protein>
    <recommendedName>
        <fullName evidence="12">Xyloglucan endotransglucosylase/hydrolase</fullName>
        <ecNumber evidence="12">2.4.1.207</ecNumber>
    </recommendedName>
</protein>
<dbReference type="PIRSF" id="PIRSF005604">
    <property type="entry name" value="XET"/>
    <property type="match status" value="1"/>
</dbReference>
<dbReference type="Pfam" id="PF06955">
    <property type="entry name" value="XET_C"/>
    <property type="match status" value="1"/>
</dbReference>
<evidence type="ECO:0000256" key="11">
    <source>
        <dbReference type="PIRSR" id="PIRSR005604-2"/>
    </source>
</evidence>
<dbReference type="InterPro" id="IPR000757">
    <property type="entry name" value="Beta-glucanase-like"/>
</dbReference>
<dbReference type="GO" id="GO:0010411">
    <property type="term" value="P:xyloglucan metabolic process"/>
    <property type="evidence" value="ECO:0007669"/>
    <property type="project" value="InterPro"/>
</dbReference>
<keyword evidence="7" id="KW-1015">Disulfide bond</keyword>
<feature type="signal peptide" evidence="12">
    <location>
        <begin position="1"/>
        <end position="24"/>
    </location>
</feature>
<dbReference type="AlphaFoldDB" id="A0A2P6S083"/>
<dbReference type="EMBL" id="PDCK01000040">
    <property type="protein sequence ID" value="PRQ52063.1"/>
    <property type="molecule type" value="Genomic_DNA"/>
</dbReference>
<dbReference type="GO" id="GO:0004553">
    <property type="term" value="F:hydrolase activity, hydrolyzing O-glycosyl compounds"/>
    <property type="evidence" value="ECO:0007669"/>
    <property type="project" value="InterPro"/>
</dbReference>
<sequence length="302" mass="34054">MSSCNIILSLSLFITCVMVIMASASNFYQDFHILFGDQRAQILDGGQLLTLSQDQTSGSGFISQNQYLFGRFDMQMKLAPGNTAGTVTTFYLSSSGYHHDEIDLEFLGNTSGNPYTLSTNIYTQGIGGREQQFHLWFDPSKDFHTYSVVWNVHRIIIFVDNSPIRVFNNLELLHVPFPKSQPMAIYASFWDGDSWATQGGRVKTDWSQAPFTASYGRYNINACLGSQQQGSSSSSYPYSYTDCVSTSTNSSNVDNSWRNLGLNAAGRNRLRWVQTKFMIYNYCTDRNKFPGGLPRECQHSKF</sequence>
<keyword evidence="5 12" id="KW-0732">Signal</keyword>
<dbReference type="InterPro" id="IPR008264">
    <property type="entry name" value="Beta_glucanase"/>
</dbReference>
<evidence type="ECO:0000256" key="5">
    <source>
        <dbReference type="ARBA" id="ARBA00022729"/>
    </source>
</evidence>
<comment type="caution">
    <text evidence="14">The sequence shown here is derived from an EMBL/GenBank/DDBJ whole genome shotgun (WGS) entry which is preliminary data.</text>
</comment>
<keyword evidence="1 12" id="KW-0134">Cell wall</keyword>
<evidence type="ECO:0000256" key="6">
    <source>
        <dbReference type="ARBA" id="ARBA00022801"/>
    </source>
</evidence>
<evidence type="ECO:0000256" key="3">
    <source>
        <dbReference type="ARBA" id="ARBA00022525"/>
    </source>
</evidence>
<evidence type="ECO:0000313" key="15">
    <source>
        <dbReference type="Proteomes" id="UP000238479"/>
    </source>
</evidence>
<keyword evidence="12" id="KW-0961">Cell wall biogenesis/degradation</keyword>
<evidence type="ECO:0000259" key="13">
    <source>
        <dbReference type="PROSITE" id="PS51762"/>
    </source>
</evidence>
<comment type="function">
    <text evidence="12">Catalyzes xyloglucan endohydrolysis (XEH) and/or endotransglycosylation (XET). Cleaves and religates xyloglucan polymers, an essential constituent of the primary cell wall, and thereby participates in cell wall construction of growing tissues.</text>
</comment>
<dbReference type="InterPro" id="IPR010713">
    <property type="entry name" value="XET_C"/>
</dbReference>
<dbReference type="CDD" id="cd02176">
    <property type="entry name" value="GH16_XET"/>
    <property type="match status" value="1"/>
</dbReference>
<dbReference type="GO" id="GO:0016762">
    <property type="term" value="F:xyloglucan:xyloglucosyl transferase activity"/>
    <property type="evidence" value="ECO:0007669"/>
    <property type="project" value="UniProtKB-EC"/>
</dbReference>
<dbReference type="EC" id="2.4.1.207" evidence="12"/>
<dbReference type="OMA" id="TFWNADD"/>
<dbReference type="Proteomes" id="UP000238479">
    <property type="component" value="Chromosome 2"/>
</dbReference>
<accession>A0A2P6S083</accession>
<feature type="domain" description="GH16" evidence="13">
    <location>
        <begin position="21"/>
        <end position="215"/>
    </location>
</feature>
<feature type="glycosylation site" description="N-linked (GlcNAc...) asparagine" evidence="11">
    <location>
        <position position="109"/>
    </location>
</feature>
<gene>
    <name evidence="14" type="ORF">RchiOBHm_Chr2g0151431</name>
</gene>
<feature type="chain" id="PRO_5015022486" description="Xyloglucan endotransglucosylase/hydrolase" evidence="12">
    <location>
        <begin position="25"/>
        <end position="302"/>
    </location>
</feature>
<keyword evidence="3 12" id="KW-0964">Secreted</keyword>
<dbReference type="GO" id="GO:0042546">
    <property type="term" value="P:cell wall biogenesis"/>
    <property type="evidence" value="ECO:0007669"/>
    <property type="project" value="InterPro"/>
</dbReference>
<keyword evidence="8" id="KW-0325">Glycoprotein</keyword>
<dbReference type="InterPro" id="IPR044791">
    <property type="entry name" value="Beta-glucanase/XTH"/>
</dbReference>
<dbReference type="OrthoDB" id="4781at2759"/>
<dbReference type="PANTHER" id="PTHR31062">
    <property type="entry name" value="XYLOGLUCAN ENDOTRANSGLUCOSYLASE/HYDROLASE PROTEIN 8-RELATED"/>
    <property type="match status" value="1"/>
</dbReference>
<evidence type="ECO:0000256" key="12">
    <source>
        <dbReference type="RuleBase" id="RU361120"/>
    </source>
</evidence>
<comment type="similarity">
    <text evidence="12">Belongs to the glycosyl hydrolase 16 family.</text>
</comment>
<dbReference type="STRING" id="74649.A0A2P6S083"/>
<dbReference type="GO" id="GO:0071555">
    <property type="term" value="P:cell wall organization"/>
    <property type="evidence" value="ECO:0007669"/>
    <property type="project" value="UniProtKB-KW"/>
</dbReference>
<dbReference type="FunFam" id="2.60.120.200:FF:000025">
    <property type="entry name" value="Xyloglucan endotransglucosylase/hydrolase"/>
    <property type="match status" value="1"/>
</dbReference>
<evidence type="ECO:0000256" key="4">
    <source>
        <dbReference type="ARBA" id="ARBA00022679"/>
    </source>
</evidence>
<dbReference type="SUPFAM" id="SSF49899">
    <property type="entry name" value="Concanavalin A-like lectins/glucanases"/>
    <property type="match status" value="1"/>
</dbReference>
<dbReference type="PROSITE" id="PS51762">
    <property type="entry name" value="GH16_2"/>
    <property type="match status" value="1"/>
</dbReference>
<dbReference type="PRINTS" id="PR00737">
    <property type="entry name" value="GLHYDRLASE16"/>
</dbReference>
<dbReference type="InterPro" id="IPR013320">
    <property type="entry name" value="ConA-like_dom_sf"/>
</dbReference>
<dbReference type="Gene3D" id="2.60.120.200">
    <property type="match status" value="1"/>
</dbReference>
<evidence type="ECO:0000256" key="8">
    <source>
        <dbReference type="ARBA" id="ARBA00023180"/>
    </source>
</evidence>
<evidence type="ECO:0000256" key="2">
    <source>
        <dbReference type="ARBA" id="ARBA00022523"/>
    </source>
</evidence>
<keyword evidence="15" id="KW-1185">Reference proteome</keyword>
<name>A0A2P6S083_ROSCH</name>
<dbReference type="GO" id="GO:0048046">
    <property type="term" value="C:apoplast"/>
    <property type="evidence" value="ECO:0007669"/>
    <property type="project" value="UniProtKB-SubCell"/>
</dbReference>
<evidence type="ECO:0000256" key="1">
    <source>
        <dbReference type="ARBA" id="ARBA00022512"/>
    </source>
</evidence>
<dbReference type="Gramene" id="PRQ52063">
    <property type="protein sequence ID" value="PRQ52063"/>
    <property type="gene ID" value="RchiOBHm_Chr2g0151431"/>
</dbReference>
<evidence type="ECO:0000256" key="9">
    <source>
        <dbReference type="ARBA" id="ARBA00023295"/>
    </source>
</evidence>
<keyword evidence="2 12" id="KW-0052">Apoplast</keyword>
<keyword evidence="6 12" id="KW-0378">Hydrolase</keyword>
<evidence type="ECO:0000313" key="14">
    <source>
        <dbReference type="EMBL" id="PRQ52063.1"/>
    </source>
</evidence>
<keyword evidence="9 12" id="KW-0326">Glycosidase</keyword>
<reference evidence="14 15" key="1">
    <citation type="journal article" date="2018" name="Nat. Genet.">
        <title>The Rosa genome provides new insights in the design of modern roses.</title>
        <authorList>
            <person name="Bendahmane M."/>
        </authorList>
    </citation>
    <scope>NUCLEOTIDE SEQUENCE [LARGE SCALE GENOMIC DNA]</scope>
    <source>
        <strain evidence="15">cv. Old Blush</strain>
    </source>
</reference>
<dbReference type="Pfam" id="PF00722">
    <property type="entry name" value="Glyco_hydro_16"/>
    <property type="match status" value="1"/>
</dbReference>
<comment type="PTM">
    <text evidence="12">Contains at least one intrachain disulfide bond essential for its enzymatic activity.</text>
</comment>
<feature type="active site" description="Nucleophile" evidence="10">
    <location>
        <position position="101"/>
    </location>
</feature>
<keyword evidence="4 12" id="KW-0808">Transferase</keyword>
<dbReference type="InterPro" id="IPR008263">
    <property type="entry name" value="GH16_AS"/>
</dbReference>
<feature type="active site" description="Proton donor" evidence="10">
    <location>
        <position position="105"/>
    </location>
</feature>
<keyword evidence="14" id="KW-0328">Glycosyltransferase</keyword>
<organism evidence="14 15">
    <name type="scientific">Rosa chinensis</name>
    <name type="common">China rose</name>
    <dbReference type="NCBI Taxonomy" id="74649"/>
    <lineage>
        <taxon>Eukaryota</taxon>
        <taxon>Viridiplantae</taxon>
        <taxon>Streptophyta</taxon>
        <taxon>Embryophyta</taxon>
        <taxon>Tracheophyta</taxon>
        <taxon>Spermatophyta</taxon>
        <taxon>Magnoliopsida</taxon>
        <taxon>eudicotyledons</taxon>
        <taxon>Gunneridae</taxon>
        <taxon>Pentapetalae</taxon>
        <taxon>rosids</taxon>
        <taxon>fabids</taxon>
        <taxon>Rosales</taxon>
        <taxon>Rosaceae</taxon>
        <taxon>Rosoideae</taxon>
        <taxon>Rosoideae incertae sedis</taxon>
        <taxon>Rosa</taxon>
    </lineage>
</organism>
<evidence type="ECO:0000256" key="7">
    <source>
        <dbReference type="ARBA" id="ARBA00023157"/>
    </source>
</evidence>
<evidence type="ECO:0000256" key="10">
    <source>
        <dbReference type="PIRSR" id="PIRSR005604-1"/>
    </source>
</evidence>
<dbReference type="InterPro" id="IPR016455">
    <property type="entry name" value="XTH"/>
</dbReference>